<organism evidence="3 4">
    <name type="scientific">Elasticomyces elasticus</name>
    <dbReference type="NCBI Taxonomy" id="574655"/>
    <lineage>
        <taxon>Eukaryota</taxon>
        <taxon>Fungi</taxon>
        <taxon>Dikarya</taxon>
        <taxon>Ascomycota</taxon>
        <taxon>Pezizomycotina</taxon>
        <taxon>Dothideomycetes</taxon>
        <taxon>Dothideomycetidae</taxon>
        <taxon>Mycosphaerellales</taxon>
        <taxon>Teratosphaeriaceae</taxon>
        <taxon>Elasticomyces</taxon>
    </lineage>
</organism>
<feature type="transmembrane region" description="Helical" evidence="1">
    <location>
        <begin position="194"/>
        <end position="214"/>
    </location>
</feature>
<evidence type="ECO:0000256" key="2">
    <source>
        <dbReference type="SAM" id="SignalP"/>
    </source>
</evidence>
<proteinExistence type="predicted"/>
<feature type="signal peptide" evidence="2">
    <location>
        <begin position="1"/>
        <end position="21"/>
    </location>
</feature>
<comment type="caution">
    <text evidence="3">The sequence shown here is derived from an EMBL/GenBank/DDBJ whole genome shotgun (WGS) entry which is preliminary data.</text>
</comment>
<sequence length="297" mass="32447">MSAWRISLDLAGLIFLADIDAVARRTAYMGGISFADVLVLCPGLHKQQHAPGLSKGEYPACAAMTTGYVFRVENEATVLYLQRMSKTGHLTTLSVTSETDTAALTVALTAYLCLRGDLWAVLVLAILVLVRICNYVVLGERLSGGWHGQREPGVRGDLLVLLSQDRWVRLRGAVDDLKAVTSGQWLQDPKEMEITLTTLGTLSVYFAAILLVNATNAGRAVVLFLVILNAVLVMIANADTKVLRMNGKLLKSVGEPKAYGRRLDLAHELIKETGRKDWALRMGMVQPEKDEEGPVVM</sequence>
<evidence type="ECO:0000313" key="4">
    <source>
        <dbReference type="Proteomes" id="UP001310594"/>
    </source>
</evidence>
<evidence type="ECO:0000256" key="1">
    <source>
        <dbReference type="SAM" id="Phobius"/>
    </source>
</evidence>
<dbReference type="AlphaFoldDB" id="A0AAN8A614"/>
<dbReference type="EMBL" id="JAVRQU010000002">
    <property type="protein sequence ID" value="KAK5706569.1"/>
    <property type="molecule type" value="Genomic_DNA"/>
</dbReference>
<keyword evidence="2" id="KW-0732">Signal</keyword>
<keyword evidence="1" id="KW-1133">Transmembrane helix</keyword>
<keyword evidence="1" id="KW-0472">Membrane</keyword>
<feature type="transmembrane region" description="Helical" evidence="1">
    <location>
        <begin position="220"/>
        <end position="238"/>
    </location>
</feature>
<name>A0AAN8A614_9PEZI</name>
<dbReference type="Proteomes" id="UP001310594">
    <property type="component" value="Unassembled WGS sequence"/>
</dbReference>
<reference evidence="3" key="1">
    <citation type="submission" date="2023-08" db="EMBL/GenBank/DDBJ databases">
        <title>Black Yeasts Isolated from many extreme environments.</title>
        <authorList>
            <person name="Coleine C."/>
            <person name="Stajich J.E."/>
            <person name="Selbmann L."/>
        </authorList>
    </citation>
    <scope>NUCLEOTIDE SEQUENCE</scope>
    <source>
        <strain evidence="3">CCFEE 5810</strain>
    </source>
</reference>
<feature type="chain" id="PRO_5042926307" evidence="2">
    <location>
        <begin position="22"/>
        <end position="297"/>
    </location>
</feature>
<gene>
    <name evidence="3" type="ORF">LTR97_001559</name>
</gene>
<feature type="transmembrane region" description="Helical" evidence="1">
    <location>
        <begin position="118"/>
        <end position="138"/>
    </location>
</feature>
<protein>
    <submittedName>
        <fullName evidence="3">Uncharacterized protein</fullName>
    </submittedName>
</protein>
<keyword evidence="1" id="KW-0812">Transmembrane</keyword>
<evidence type="ECO:0000313" key="3">
    <source>
        <dbReference type="EMBL" id="KAK5706569.1"/>
    </source>
</evidence>
<accession>A0AAN8A614</accession>